<keyword evidence="2" id="KW-1185">Reference proteome</keyword>
<accession>A0A1Y2I6L1</accession>
<sequence>MQPFYSESVTPSRVDLCFDGALGLTPMERVMLSSNGSLQRVLSGFYNAPIDIKMVKNVATPRLDRECVWTVDREIHLVCLGEVLCVATSSLEISDPAFYDLLITKSIGLGQFFRHIGVLPTFQLLRVTKLPAPDNLSREYTLSCPGVVCTIVETFPHWIGQVERPRHSSRPRQVVQRSHRWVLGAWSCQPLNDLILSIVSHALCFSSLTSQLLVLSCPVIDSREFVIVSCLNLLRYFFTPYFHPFCIRFPLSQLIR</sequence>
<protein>
    <submittedName>
        <fullName evidence="1">Uncharacterized protein</fullName>
    </submittedName>
</protein>
<dbReference type="SUPFAM" id="SSF64288">
    <property type="entry name" value="Chorismate lyase-like"/>
    <property type="match status" value="1"/>
</dbReference>
<dbReference type="Gene3D" id="3.40.1410.10">
    <property type="entry name" value="Chorismate lyase-like"/>
    <property type="match status" value="1"/>
</dbReference>
<dbReference type="EMBL" id="MCFL01000001">
    <property type="protein sequence ID" value="ORZ41661.1"/>
    <property type="molecule type" value="Genomic_DNA"/>
</dbReference>
<proteinExistence type="predicted"/>
<evidence type="ECO:0000313" key="1">
    <source>
        <dbReference type="EMBL" id="ORZ41661.1"/>
    </source>
</evidence>
<dbReference type="InterPro" id="IPR028978">
    <property type="entry name" value="Chorismate_lyase_/UTRA_dom_sf"/>
</dbReference>
<name>A0A1Y2I6L1_9FUNG</name>
<organism evidence="1 2">
    <name type="scientific">Catenaria anguillulae PL171</name>
    <dbReference type="NCBI Taxonomy" id="765915"/>
    <lineage>
        <taxon>Eukaryota</taxon>
        <taxon>Fungi</taxon>
        <taxon>Fungi incertae sedis</taxon>
        <taxon>Blastocladiomycota</taxon>
        <taxon>Blastocladiomycetes</taxon>
        <taxon>Blastocladiales</taxon>
        <taxon>Catenariaceae</taxon>
        <taxon>Catenaria</taxon>
    </lineage>
</organism>
<dbReference type="AlphaFoldDB" id="A0A1Y2I6L1"/>
<gene>
    <name evidence="1" type="ORF">BCR44DRAFT_1385477</name>
</gene>
<reference evidence="1 2" key="1">
    <citation type="submission" date="2016-07" db="EMBL/GenBank/DDBJ databases">
        <title>Pervasive Adenine N6-methylation of Active Genes in Fungi.</title>
        <authorList>
            <consortium name="DOE Joint Genome Institute"/>
            <person name="Mondo S.J."/>
            <person name="Dannebaum R.O."/>
            <person name="Kuo R.C."/>
            <person name="Labutti K."/>
            <person name="Haridas S."/>
            <person name="Kuo A."/>
            <person name="Salamov A."/>
            <person name="Ahrendt S.R."/>
            <person name="Lipzen A."/>
            <person name="Sullivan W."/>
            <person name="Andreopoulos W.B."/>
            <person name="Clum A."/>
            <person name="Lindquist E."/>
            <person name="Daum C."/>
            <person name="Ramamoorthy G.K."/>
            <person name="Gryganskyi A."/>
            <person name="Culley D."/>
            <person name="Magnuson J.K."/>
            <person name="James T.Y."/>
            <person name="O'Malley M.A."/>
            <person name="Stajich J.E."/>
            <person name="Spatafora J.W."/>
            <person name="Visel A."/>
            <person name="Grigoriev I.V."/>
        </authorList>
    </citation>
    <scope>NUCLEOTIDE SEQUENCE [LARGE SCALE GENOMIC DNA]</scope>
    <source>
        <strain evidence="1 2">PL171</strain>
    </source>
</reference>
<dbReference type="STRING" id="765915.A0A1Y2I6L1"/>
<dbReference type="OrthoDB" id="5673at2759"/>
<evidence type="ECO:0000313" key="2">
    <source>
        <dbReference type="Proteomes" id="UP000193411"/>
    </source>
</evidence>
<dbReference type="Proteomes" id="UP000193411">
    <property type="component" value="Unassembled WGS sequence"/>
</dbReference>
<comment type="caution">
    <text evidence="1">The sequence shown here is derived from an EMBL/GenBank/DDBJ whole genome shotgun (WGS) entry which is preliminary data.</text>
</comment>